<comment type="caution">
    <text evidence="1">The sequence shown here is derived from an EMBL/GenBank/DDBJ whole genome shotgun (WGS) entry which is preliminary data.</text>
</comment>
<evidence type="ECO:0000313" key="1">
    <source>
        <dbReference type="EMBL" id="KAK8857584.1"/>
    </source>
</evidence>
<keyword evidence="2" id="KW-1185">Reference proteome</keyword>
<dbReference type="Proteomes" id="UP001470230">
    <property type="component" value="Unassembled WGS sequence"/>
</dbReference>
<evidence type="ECO:0008006" key="3">
    <source>
        <dbReference type="Google" id="ProtNLM"/>
    </source>
</evidence>
<dbReference type="EMBL" id="JAPFFF010000020">
    <property type="protein sequence ID" value="KAK8857584.1"/>
    <property type="molecule type" value="Genomic_DNA"/>
</dbReference>
<reference evidence="1 2" key="1">
    <citation type="submission" date="2024-04" db="EMBL/GenBank/DDBJ databases">
        <title>Tritrichomonas musculus Genome.</title>
        <authorList>
            <person name="Alves-Ferreira E."/>
            <person name="Grigg M."/>
            <person name="Lorenzi H."/>
            <person name="Galac M."/>
        </authorList>
    </citation>
    <scope>NUCLEOTIDE SEQUENCE [LARGE SCALE GENOMIC DNA]</scope>
    <source>
        <strain evidence="1 2">EAF2021</strain>
    </source>
</reference>
<evidence type="ECO:0000313" key="2">
    <source>
        <dbReference type="Proteomes" id="UP001470230"/>
    </source>
</evidence>
<sequence>MTEPRPHATSNQILSHVIPTNNSNSLPRPTLNYNHLCSFYPGLREDDFSQIGSFQHNGINRIDVDVDSLMTTILHRKLKINMDGIPFIQKKRNDPSKFAKYRNIFKVFGRTLRQLDFNDQGVINANILKDHLNLNPEDNLFVEAQGGILYKIISDIANNNIYNPDEIEQMLQPIVASYEERYGCRLFTESNDDQNISDDIKDDFSWDLFIPRKEPFTENDLLNLLENIDDKFVKGEEEEDLNDSDEDDKGFCVDDSMIFYLTIPMCLAYNNQVLYSLVFYLHYLTNQYHHLMSHFHY</sequence>
<gene>
    <name evidence="1" type="ORF">M9Y10_015989</name>
</gene>
<name>A0ABR2I526_9EUKA</name>
<proteinExistence type="predicted"/>
<protein>
    <recommendedName>
        <fullName evidence="3">EF-hand domain-containing protein</fullName>
    </recommendedName>
</protein>
<accession>A0ABR2I526</accession>
<organism evidence="1 2">
    <name type="scientific">Tritrichomonas musculus</name>
    <dbReference type="NCBI Taxonomy" id="1915356"/>
    <lineage>
        <taxon>Eukaryota</taxon>
        <taxon>Metamonada</taxon>
        <taxon>Parabasalia</taxon>
        <taxon>Tritrichomonadida</taxon>
        <taxon>Tritrichomonadidae</taxon>
        <taxon>Tritrichomonas</taxon>
    </lineage>
</organism>